<dbReference type="InterPro" id="IPR016032">
    <property type="entry name" value="Sig_transdc_resp-reg_C-effctor"/>
</dbReference>
<dbReference type="Pfam" id="PF00196">
    <property type="entry name" value="GerE"/>
    <property type="match status" value="1"/>
</dbReference>
<evidence type="ECO:0000259" key="1">
    <source>
        <dbReference type="PROSITE" id="PS50043"/>
    </source>
</evidence>
<dbReference type="PROSITE" id="PS50043">
    <property type="entry name" value="HTH_LUXR_2"/>
    <property type="match status" value="1"/>
</dbReference>
<dbReference type="EMBL" id="BAABLW010000007">
    <property type="protein sequence ID" value="GAA4923067.1"/>
    <property type="molecule type" value="Genomic_DNA"/>
</dbReference>
<accession>A0ABP9G5S0</accession>
<reference evidence="3" key="1">
    <citation type="journal article" date="2019" name="Int. J. Syst. Evol. Microbiol.">
        <title>The Global Catalogue of Microorganisms (GCM) 10K type strain sequencing project: providing services to taxonomists for standard genome sequencing and annotation.</title>
        <authorList>
            <consortium name="The Broad Institute Genomics Platform"/>
            <consortium name="The Broad Institute Genome Sequencing Center for Infectious Disease"/>
            <person name="Wu L."/>
            <person name="Ma J."/>
        </authorList>
    </citation>
    <scope>NUCLEOTIDE SEQUENCE [LARGE SCALE GENOMIC DNA]</scope>
    <source>
        <strain evidence="3">JCM 19129</strain>
    </source>
</reference>
<keyword evidence="3" id="KW-1185">Reference proteome</keyword>
<comment type="caution">
    <text evidence="2">The sequence shown here is derived from an EMBL/GenBank/DDBJ whole genome shotgun (WGS) entry which is preliminary data.</text>
</comment>
<gene>
    <name evidence="2" type="ORF">GCM10025790_20130</name>
</gene>
<dbReference type="InterPro" id="IPR036388">
    <property type="entry name" value="WH-like_DNA-bd_sf"/>
</dbReference>
<evidence type="ECO:0000313" key="3">
    <source>
        <dbReference type="Proteomes" id="UP001500368"/>
    </source>
</evidence>
<organism evidence="2 3">
    <name type="scientific">Nesterenkonia rhizosphaerae</name>
    <dbReference type="NCBI Taxonomy" id="1348272"/>
    <lineage>
        <taxon>Bacteria</taxon>
        <taxon>Bacillati</taxon>
        <taxon>Actinomycetota</taxon>
        <taxon>Actinomycetes</taxon>
        <taxon>Micrococcales</taxon>
        <taxon>Micrococcaceae</taxon>
        <taxon>Nesterenkonia</taxon>
    </lineage>
</organism>
<feature type="domain" description="HTH luxR-type" evidence="1">
    <location>
        <begin position="807"/>
        <end position="872"/>
    </location>
</feature>
<dbReference type="Proteomes" id="UP001500368">
    <property type="component" value="Unassembled WGS sequence"/>
</dbReference>
<dbReference type="RefSeq" id="WP_345477879.1">
    <property type="nucleotide sequence ID" value="NZ_BAABLW010000007.1"/>
</dbReference>
<name>A0ABP9G5S0_9MICC</name>
<dbReference type="SMART" id="SM00421">
    <property type="entry name" value="HTH_LUXR"/>
    <property type="match status" value="1"/>
</dbReference>
<dbReference type="SUPFAM" id="SSF46894">
    <property type="entry name" value="C-terminal effector domain of the bipartite response regulators"/>
    <property type="match status" value="1"/>
</dbReference>
<proteinExistence type="predicted"/>
<evidence type="ECO:0000313" key="2">
    <source>
        <dbReference type="EMBL" id="GAA4923067.1"/>
    </source>
</evidence>
<dbReference type="Gene3D" id="1.10.10.10">
    <property type="entry name" value="Winged helix-like DNA-binding domain superfamily/Winged helix DNA-binding domain"/>
    <property type="match status" value="1"/>
</dbReference>
<protein>
    <recommendedName>
        <fullName evidence="1">HTH luxR-type domain-containing protein</fullName>
    </recommendedName>
</protein>
<dbReference type="InterPro" id="IPR000792">
    <property type="entry name" value="Tscrpt_reg_LuxR_C"/>
</dbReference>
<sequence length="875" mass="94806">MKDFPCTLVLDSFDAAARIADAMLSLPKRQSIVLLLPCLWGADDVVEELSASVPVLRVDGAIGEGSGSCPLAVALKHADIAMDDGTPQASAQALRVWARQESERTGDCPVVVIESATLLDPAAGETLVEAGLADAVRLVLLLRTEAETPSFVQPLRRAGRLGMLSFASLTNAALSHAVETHLGAPACSPTLQRLSALSGGHPFLAKRVLEAAVQTGVLRRSGNVWTWSFDEEPLQQLLGRDVGGILGGLGPSEQELLVLAAISGRLPESWASTHSGETVVLSLRQQGLLAPDRVTHQGFLDLRVTAEALVTAVRIAYSPRELIRLWYDVGRYIPPEEGGPASEAALLWWAARAGVRGEVERAERASRLCIARSWYQPALDIVDAAESVTPALRVLRARALLATGQTEESSRELRLFADHSRNEGPGGDASEAYRQARLLAYRMCLFQPEIGRSVLRDLDSLEQDSTPFLSRIQELTSCDDSDIWLRELAQIRLHADWDEVVVAQLWVGAWLGLRQHPALGRLVLASLWDDLVREGKHPDIEDAAVALMLLIAMAHDWRTDALRVELRTWASRPTPSVSLQGTADLVSALVAMQEDRMSSALRYATAAREAFLLGDAYGLARCASSLIAATASYVDTRIADEAHQEHRIRYPVDSPQLGLPHVDLFATGLALIGSGLPAAEVCSRLIQLGSQARGEGEWAQEQQLLLLALLGRSAQAVNCVLAAPWTQRHGRTAMIVMLAAAMASHSDHEALDIASALIDAKATFFGLSIISACWEQKYGMSRRHRAQAIRLVLEAKEHAVEPSWLLSTFTDLQLNERECAVLSGLQQGLSTRAIARSLDLSPRTVESTISTLLHRFACDNRVELVSLGLLSSDSG</sequence>